<dbReference type="GeneID" id="31773219"/>
<reference evidence="3 4" key="1">
    <citation type="submission" date="2017-05" db="EMBL/GenBank/DDBJ databases">
        <authorList>
            <person name="Varghese N."/>
            <person name="Submissions S."/>
        </authorList>
    </citation>
    <scope>NUCLEOTIDE SEQUENCE [LARGE SCALE GENOMIC DNA]</scope>
    <source>
        <strain evidence="3 4">MACB1020</strain>
    </source>
</reference>
<dbReference type="SUPFAM" id="SSF101898">
    <property type="entry name" value="NHL repeat"/>
    <property type="match status" value="1"/>
</dbReference>
<dbReference type="PANTHER" id="PTHR24104">
    <property type="entry name" value="E3 UBIQUITIN-PROTEIN LIGASE NHLRC1-RELATED"/>
    <property type="match status" value="1"/>
</dbReference>
<dbReference type="SMART" id="SM00135">
    <property type="entry name" value="LY"/>
    <property type="match status" value="2"/>
</dbReference>
<evidence type="ECO:0000313" key="4">
    <source>
        <dbReference type="Proteomes" id="UP000196803"/>
    </source>
</evidence>
<gene>
    <name evidence="3" type="ORF">SAMN05216240_1201</name>
</gene>
<dbReference type="InterPro" id="IPR011042">
    <property type="entry name" value="6-blade_b-propeller_TolB-like"/>
</dbReference>
<dbReference type="InterPro" id="IPR001258">
    <property type="entry name" value="NHL_repeat"/>
</dbReference>
<dbReference type="PROSITE" id="PS51125">
    <property type="entry name" value="NHL"/>
    <property type="match status" value="3"/>
</dbReference>
<proteinExistence type="predicted"/>
<dbReference type="Pfam" id="PF01436">
    <property type="entry name" value="NHL"/>
    <property type="match status" value="3"/>
</dbReference>
<evidence type="ECO:0000313" key="3">
    <source>
        <dbReference type="EMBL" id="SMR92782.1"/>
    </source>
</evidence>
<dbReference type="InterPro" id="IPR000033">
    <property type="entry name" value="LDLR_classB_rpt"/>
</dbReference>
<feature type="repeat" description="NHL" evidence="2">
    <location>
        <begin position="169"/>
        <end position="212"/>
    </location>
</feature>
<dbReference type="RefSeq" id="WP_015908252.1">
    <property type="nucleotide sequence ID" value="NZ_FUZJ01000001.1"/>
</dbReference>
<dbReference type="Proteomes" id="UP000196803">
    <property type="component" value="Unassembled WGS sequence"/>
</dbReference>
<keyword evidence="1" id="KW-0677">Repeat</keyword>
<accession>A0ABY1S7I3</accession>
<dbReference type="PANTHER" id="PTHR24104:SF25">
    <property type="entry name" value="PROTEIN LIN-41"/>
    <property type="match status" value="1"/>
</dbReference>
<feature type="repeat" description="NHL" evidence="2">
    <location>
        <begin position="75"/>
        <end position="118"/>
    </location>
</feature>
<comment type="caution">
    <text evidence="3">The sequence shown here is derived from an EMBL/GenBank/DDBJ whole genome shotgun (WGS) entry which is preliminary data.</text>
</comment>
<organism evidence="3 4">
    <name type="scientific">Caldicellulosiruptor bescii</name>
    <name type="common">Anaerocellum thermophilum</name>
    <dbReference type="NCBI Taxonomy" id="31899"/>
    <lineage>
        <taxon>Bacteria</taxon>
        <taxon>Bacillati</taxon>
        <taxon>Bacillota</taxon>
        <taxon>Bacillota incertae sedis</taxon>
        <taxon>Caldicellulosiruptorales</taxon>
        <taxon>Caldicellulosiruptoraceae</taxon>
        <taxon>Caldicellulosiruptor</taxon>
    </lineage>
</organism>
<protein>
    <submittedName>
        <fullName evidence="3">NHL repeat-containing protein</fullName>
    </submittedName>
</protein>
<name>A0ABY1S7I3_CALBS</name>
<dbReference type="EMBL" id="FXXC01000001">
    <property type="protein sequence ID" value="SMR92782.1"/>
    <property type="molecule type" value="Genomic_DNA"/>
</dbReference>
<dbReference type="CDD" id="cd05819">
    <property type="entry name" value="NHL"/>
    <property type="match status" value="1"/>
</dbReference>
<keyword evidence="4" id="KW-1185">Reference proteome</keyword>
<feature type="repeat" description="NHL" evidence="2">
    <location>
        <begin position="41"/>
        <end position="71"/>
    </location>
</feature>
<evidence type="ECO:0000256" key="2">
    <source>
        <dbReference type="PROSITE-ProRule" id="PRU00504"/>
    </source>
</evidence>
<evidence type="ECO:0000256" key="1">
    <source>
        <dbReference type="ARBA" id="ARBA00022737"/>
    </source>
</evidence>
<sequence>MKKLIFASLTLFVCISVLLMSVVVFASVLQIIPTKDKSEILRLPNSVAVDSKGFIIVADTDNCRIVKFDHTGKKVFSIGMKGNQKNQFSYPAAVTCDKNGNIYVADTGNSRLVKLSPDGKWIASWEKVKAKQGKLQAPMGIAVDLKGYIYVSDYSLSKIVKYNSEGKFVSEITKLNTNGDKLNFPRGIAVDSAGNLYVADSGNNRIVVINQKGNVVSIYNKINNYFKLHHPLGIAIDQSGENIAITDTDYHRIILYSIKTKKAYTWGKNEKNKFILNYPTGVCFDLKGNIIFADTYNSRILKIVIKK</sequence>
<dbReference type="InterPro" id="IPR050952">
    <property type="entry name" value="TRIM-NHL_E3_ligases"/>
</dbReference>
<dbReference type="Gene3D" id="2.120.10.30">
    <property type="entry name" value="TolB, C-terminal domain"/>
    <property type="match status" value="2"/>
</dbReference>